<feature type="compositionally biased region" description="Basic and acidic residues" evidence="1">
    <location>
        <begin position="80"/>
        <end position="91"/>
    </location>
</feature>
<dbReference type="AlphaFoldDB" id="A0A1F5YV98"/>
<gene>
    <name evidence="2" type="ORF">A2W14_06250</name>
</gene>
<reference evidence="2 3" key="1">
    <citation type="journal article" date="2016" name="Nat. Commun.">
        <title>Thousands of microbial genomes shed light on interconnected biogeochemical processes in an aquifer system.</title>
        <authorList>
            <person name="Anantharaman K."/>
            <person name="Brown C.T."/>
            <person name="Hug L.A."/>
            <person name="Sharon I."/>
            <person name="Castelle C.J."/>
            <person name="Probst A.J."/>
            <person name="Thomas B.C."/>
            <person name="Singh A."/>
            <person name="Wilkins M.J."/>
            <person name="Karaoz U."/>
            <person name="Brodie E.L."/>
            <person name="Williams K.H."/>
            <person name="Hubbard S.S."/>
            <person name="Banfield J.F."/>
        </authorList>
    </citation>
    <scope>NUCLEOTIDE SEQUENCE [LARGE SCALE GENOMIC DNA]</scope>
</reference>
<dbReference type="STRING" id="1798371.A2W14_06250"/>
<dbReference type="Proteomes" id="UP000176665">
    <property type="component" value="Unassembled WGS sequence"/>
</dbReference>
<evidence type="ECO:0000313" key="3">
    <source>
        <dbReference type="Proteomes" id="UP000176665"/>
    </source>
</evidence>
<evidence type="ECO:0000313" key="2">
    <source>
        <dbReference type="EMBL" id="OGG04045.1"/>
    </source>
</evidence>
<feature type="region of interest" description="Disordered" evidence="1">
    <location>
        <begin position="63"/>
        <end position="91"/>
    </location>
</feature>
<proteinExistence type="predicted"/>
<name>A0A1F5YV98_9BACT</name>
<sequence>MTKGPEVNQPTDQEKLASLRQKLADVSGKMQALSTEEQMAAEKDPKEFANLFQTQTDLQAAIKDLQESIKPASKSGDVSQHTRDSSRNPPR</sequence>
<dbReference type="EMBL" id="MFJA01000008">
    <property type="protein sequence ID" value="OGG04045.1"/>
    <property type="molecule type" value="Genomic_DNA"/>
</dbReference>
<accession>A0A1F5YV98</accession>
<protein>
    <submittedName>
        <fullName evidence="2">Uncharacterized protein</fullName>
    </submittedName>
</protein>
<evidence type="ECO:0000256" key="1">
    <source>
        <dbReference type="SAM" id="MobiDB-lite"/>
    </source>
</evidence>
<comment type="caution">
    <text evidence="2">The sequence shown here is derived from an EMBL/GenBank/DDBJ whole genome shotgun (WGS) entry which is preliminary data.</text>
</comment>
<organism evidence="2 3">
    <name type="scientific">Candidatus Gottesmanbacteria bacterium RBG_16_37_8</name>
    <dbReference type="NCBI Taxonomy" id="1798371"/>
    <lineage>
        <taxon>Bacteria</taxon>
        <taxon>Candidatus Gottesmaniibacteriota</taxon>
    </lineage>
</organism>